<feature type="non-terminal residue" evidence="1">
    <location>
        <position position="1"/>
    </location>
</feature>
<dbReference type="AlphaFoldDB" id="A0A9P8UUN8"/>
<proteinExistence type="predicted"/>
<organism evidence="1 2">
    <name type="scientific">Plectosphaerella plurivora</name>
    <dbReference type="NCBI Taxonomy" id="936078"/>
    <lineage>
        <taxon>Eukaryota</taxon>
        <taxon>Fungi</taxon>
        <taxon>Dikarya</taxon>
        <taxon>Ascomycota</taxon>
        <taxon>Pezizomycotina</taxon>
        <taxon>Sordariomycetes</taxon>
        <taxon>Hypocreomycetidae</taxon>
        <taxon>Glomerellales</taxon>
        <taxon>Plectosphaerellaceae</taxon>
        <taxon>Plectosphaerella</taxon>
    </lineage>
</organism>
<comment type="caution">
    <text evidence="1">The sequence shown here is derived from an EMBL/GenBank/DDBJ whole genome shotgun (WGS) entry which is preliminary data.</text>
</comment>
<dbReference type="Proteomes" id="UP000770015">
    <property type="component" value="Unassembled WGS sequence"/>
</dbReference>
<reference evidence="1" key="1">
    <citation type="journal article" date="2021" name="Nat. Commun.">
        <title>Genetic determinants of endophytism in the Arabidopsis root mycobiome.</title>
        <authorList>
            <person name="Mesny F."/>
            <person name="Miyauchi S."/>
            <person name="Thiergart T."/>
            <person name="Pickel B."/>
            <person name="Atanasova L."/>
            <person name="Karlsson M."/>
            <person name="Huettel B."/>
            <person name="Barry K.W."/>
            <person name="Haridas S."/>
            <person name="Chen C."/>
            <person name="Bauer D."/>
            <person name="Andreopoulos W."/>
            <person name="Pangilinan J."/>
            <person name="LaButti K."/>
            <person name="Riley R."/>
            <person name="Lipzen A."/>
            <person name="Clum A."/>
            <person name="Drula E."/>
            <person name="Henrissat B."/>
            <person name="Kohler A."/>
            <person name="Grigoriev I.V."/>
            <person name="Martin F.M."/>
            <person name="Hacquard S."/>
        </authorList>
    </citation>
    <scope>NUCLEOTIDE SEQUENCE</scope>
    <source>
        <strain evidence="1">MPI-SDFR-AT-0117</strain>
    </source>
</reference>
<gene>
    <name evidence="1" type="ORF">F5X68DRAFT_124820</name>
</gene>
<evidence type="ECO:0000313" key="2">
    <source>
        <dbReference type="Proteomes" id="UP000770015"/>
    </source>
</evidence>
<protein>
    <submittedName>
        <fullName evidence="1">Uncharacterized protein</fullName>
    </submittedName>
</protein>
<feature type="non-terminal residue" evidence="1">
    <location>
        <position position="136"/>
    </location>
</feature>
<sequence>PKASKGPERPEIGRQDPDRRILIRTTAPSADADPSIIRQRITTALALEADAITKVTRTSSGLSITPSTDSVRQAILDGSPQLSQLLNATSLDRPEVWTKYLVRRVPRHAHDITGAKVPTAALIPNEISFTAKATPI</sequence>
<evidence type="ECO:0000313" key="1">
    <source>
        <dbReference type="EMBL" id="KAH6658841.1"/>
    </source>
</evidence>
<keyword evidence="2" id="KW-1185">Reference proteome</keyword>
<name>A0A9P8UUN8_9PEZI</name>
<dbReference type="EMBL" id="JAGSXJ010000058">
    <property type="protein sequence ID" value="KAH6658841.1"/>
    <property type="molecule type" value="Genomic_DNA"/>
</dbReference>
<accession>A0A9P8UUN8</accession>